<accession>A0ABQ9EW52</accession>
<dbReference type="EMBL" id="JARBDR010000774">
    <property type="protein sequence ID" value="KAJ8307620.1"/>
    <property type="molecule type" value="Genomic_DNA"/>
</dbReference>
<gene>
    <name evidence="1" type="ORF">KUTeg_014829</name>
</gene>
<reference evidence="1 2" key="1">
    <citation type="submission" date="2022-12" db="EMBL/GenBank/DDBJ databases">
        <title>Chromosome-level genome of Tegillarca granosa.</title>
        <authorList>
            <person name="Kim J."/>
        </authorList>
    </citation>
    <scope>NUCLEOTIDE SEQUENCE [LARGE SCALE GENOMIC DNA]</scope>
    <source>
        <strain evidence="1">Teg-2019</strain>
        <tissue evidence="1">Adductor muscle</tissue>
    </source>
</reference>
<organism evidence="1 2">
    <name type="scientific">Tegillarca granosa</name>
    <name type="common">Malaysian cockle</name>
    <name type="synonym">Anadara granosa</name>
    <dbReference type="NCBI Taxonomy" id="220873"/>
    <lineage>
        <taxon>Eukaryota</taxon>
        <taxon>Metazoa</taxon>
        <taxon>Spiralia</taxon>
        <taxon>Lophotrochozoa</taxon>
        <taxon>Mollusca</taxon>
        <taxon>Bivalvia</taxon>
        <taxon>Autobranchia</taxon>
        <taxon>Pteriomorphia</taxon>
        <taxon>Arcoida</taxon>
        <taxon>Arcoidea</taxon>
        <taxon>Arcidae</taxon>
        <taxon>Tegillarca</taxon>
    </lineage>
</organism>
<evidence type="ECO:0000313" key="1">
    <source>
        <dbReference type="EMBL" id="KAJ8307620.1"/>
    </source>
</evidence>
<dbReference type="Gene3D" id="3.20.20.140">
    <property type="entry name" value="Metal-dependent hydrolases"/>
    <property type="match status" value="1"/>
</dbReference>
<dbReference type="Proteomes" id="UP001217089">
    <property type="component" value="Unassembled WGS sequence"/>
</dbReference>
<proteinExistence type="predicted"/>
<protein>
    <submittedName>
        <fullName evidence="1">Uncharacterized protein</fullName>
    </submittedName>
</protein>
<name>A0ABQ9EW52_TEGGR</name>
<sequence length="82" mass="9253">MLEAYDNGGIGLMTINKLLDSWGNVPDIWGLLKLDLEAEFLDIKNEITCFMLEDDELYAAFMKCRDIGAIAMVHAENGEINR</sequence>
<keyword evidence="2" id="KW-1185">Reference proteome</keyword>
<evidence type="ECO:0000313" key="2">
    <source>
        <dbReference type="Proteomes" id="UP001217089"/>
    </source>
</evidence>
<comment type="caution">
    <text evidence="1">The sequence shown here is derived from an EMBL/GenBank/DDBJ whole genome shotgun (WGS) entry which is preliminary data.</text>
</comment>